<dbReference type="InterPro" id="IPR003018">
    <property type="entry name" value="GAF"/>
</dbReference>
<evidence type="ECO:0000259" key="8">
    <source>
        <dbReference type="PROSITE" id="PS50109"/>
    </source>
</evidence>
<dbReference type="PROSITE" id="PS50110">
    <property type="entry name" value="RESPONSE_REGULATORY"/>
    <property type="match status" value="1"/>
</dbReference>
<feature type="modified residue" description="4-aspartylphosphate" evidence="6">
    <location>
        <position position="781"/>
    </location>
</feature>
<dbReference type="GO" id="GO:0005524">
    <property type="term" value="F:ATP binding"/>
    <property type="evidence" value="ECO:0007669"/>
    <property type="project" value="UniProtKB-KW"/>
</dbReference>
<keyword evidence="5" id="KW-0418">Kinase</keyword>
<dbReference type="InterPro" id="IPR036890">
    <property type="entry name" value="HATPase_C_sf"/>
</dbReference>
<dbReference type="Gene3D" id="3.30.450.20">
    <property type="entry name" value="PAS domain"/>
    <property type="match status" value="2"/>
</dbReference>
<dbReference type="InterPro" id="IPR011006">
    <property type="entry name" value="CheY-like_superfamily"/>
</dbReference>
<evidence type="ECO:0000259" key="10">
    <source>
        <dbReference type="PROSITE" id="PS50113"/>
    </source>
</evidence>
<dbReference type="CDD" id="cd00130">
    <property type="entry name" value="PAS"/>
    <property type="match status" value="1"/>
</dbReference>
<dbReference type="SMART" id="SM00086">
    <property type="entry name" value="PAC"/>
    <property type="match status" value="1"/>
</dbReference>
<dbReference type="InterPro" id="IPR036097">
    <property type="entry name" value="HisK_dim/P_sf"/>
</dbReference>
<dbReference type="CDD" id="cd00082">
    <property type="entry name" value="HisKA"/>
    <property type="match status" value="1"/>
</dbReference>
<gene>
    <name evidence="11" type="ORF">ABR189_12075</name>
</gene>
<dbReference type="InterPro" id="IPR001610">
    <property type="entry name" value="PAC"/>
</dbReference>
<evidence type="ECO:0000256" key="5">
    <source>
        <dbReference type="ARBA" id="ARBA00022777"/>
    </source>
</evidence>
<dbReference type="Pfam" id="PF13426">
    <property type="entry name" value="PAS_9"/>
    <property type="match status" value="1"/>
</dbReference>
<dbReference type="SMART" id="SM00387">
    <property type="entry name" value="HATPase_c"/>
    <property type="match status" value="1"/>
</dbReference>
<reference evidence="11 12" key="1">
    <citation type="submission" date="2024-06" db="EMBL/GenBank/DDBJ databases">
        <title>Chitinophaga defluvii sp. nov., isolated from municipal sewage.</title>
        <authorList>
            <person name="Zhang L."/>
        </authorList>
    </citation>
    <scope>NUCLEOTIDE SEQUENCE [LARGE SCALE GENOMIC DNA]</scope>
    <source>
        <strain evidence="11 12">H8</strain>
    </source>
</reference>
<dbReference type="Gene3D" id="3.30.450.40">
    <property type="match status" value="1"/>
</dbReference>
<dbReference type="Gene3D" id="2.10.70.100">
    <property type="match status" value="1"/>
</dbReference>
<dbReference type="InterPro" id="IPR003661">
    <property type="entry name" value="HisK_dim/P_dom"/>
</dbReference>
<feature type="domain" description="PAC" evidence="10">
    <location>
        <begin position="420"/>
        <end position="471"/>
    </location>
</feature>
<dbReference type="PANTHER" id="PTHR43047">
    <property type="entry name" value="TWO-COMPONENT HISTIDINE PROTEIN KINASE"/>
    <property type="match status" value="1"/>
</dbReference>
<feature type="domain" description="Response regulatory" evidence="9">
    <location>
        <begin position="732"/>
        <end position="846"/>
    </location>
</feature>
<dbReference type="InterPro" id="IPR013655">
    <property type="entry name" value="PAS_fold_3"/>
</dbReference>
<dbReference type="Pfam" id="PF02518">
    <property type="entry name" value="HATPase_c"/>
    <property type="match status" value="1"/>
</dbReference>
<dbReference type="InterPro" id="IPR000014">
    <property type="entry name" value="PAS"/>
</dbReference>
<evidence type="ECO:0000259" key="9">
    <source>
        <dbReference type="PROSITE" id="PS50110"/>
    </source>
</evidence>
<comment type="caution">
    <text evidence="11">The sequence shown here is derived from an EMBL/GenBank/DDBJ whole genome shotgun (WGS) entry which is preliminary data.</text>
</comment>
<dbReference type="Pfam" id="PF00512">
    <property type="entry name" value="HisKA"/>
    <property type="match status" value="1"/>
</dbReference>
<keyword evidence="7" id="KW-0175">Coiled coil</keyword>
<dbReference type="SUPFAM" id="SSF52172">
    <property type="entry name" value="CheY-like"/>
    <property type="match status" value="1"/>
</dbReference>
<dbReference type="PROSITE" id="PS50109">
    <property type="entry name" value="HIS_KIN"/>
    <property type="match status" value="1"/>
</dbReference>
<evidence type="ECO:0000313" key="11">
    <source>
        <dbReference type="EMBL" id="MET6998115.1"/>
    </source>
</evidence>
<evidence type="ECO:0000256" key="4">
    <source>
        <dbReference type="ARBA" id="ARBA00022679"/>
    </source>
</evidence>
<dbReference type="SUPFAM" id="SSF55874">
    <property type="entry name" value="ATPase domain of HSP90 chaperone/DNA topoisomerase II/histidine kinase"/>
    <property type="match status" value="1"/>
</dbReference>
<dbReference type="Pfam" id="PF13185">
    <property type="entry name" value="GAF_2"/>
    <property type="match status" value="1"/>
</dbReference>
<dbReference type="SUPFAM" id="SSF55785">
    <property type="entry name" value="PYP-like sensor domain (PAS domain)"/>
    <property type="match status" value="2"/>
</dbReference>
<dbReference type="NCBIfam" id="TIGR00229">
    <property type="entry name" value="sensory_box"/>
    <property type="match status" value="1"/>
</dbReference>
<dbReference type="Proteomes" id="UP001549749">
    <property type="component" value="Unassembled WGS sequence"/>
</dbReference>
<dbReference type="EC" id="2.7.13.3" evidence="2"/>
<evidence type="ECO:0000256" key="3">
    <source>
        <dbReference type="ARBA" id="ARBA00022553"/>
    </source>
</evidence>
<dbReference type="EMBL" id="JBEXAC010000001">
    <property type="protein sequence ID" value="MET6998115.1"/>
    <property type="molecule type" value="Genomic_DNA"/>
</dbReference>
<evidence type="ECO:0000256" key="6">
    <source>
        <dbReference type="PROSITE-ProRule" id="PRU00169"/>
    </source>
</evidence>
<accession>A0ABV2T508</accession>
<dbReference type="Gene3D" id="3.40.50.2300">
    <property type="match status" value="1"/>
</dbReference>
<dbReference type="Gene3D" id="1.10.287.130">
    <property type="match status" value="1"/>
</dbReference>
<keyword evidence="3 6" id="KW-0597">Phosphoprotein</keyword>
<sequence>MNVTNNRKPETDTTGSALMQVDPMLLQQNRMLEMLCKVHADFAIQKGTRQVFETLLNSTLEITGSEYGFIGEVLKNDKGNPYLHTQAVTNNAWNPEMLQYYNDHLGKEMIFSNLNSLFGEVLKTAAPVISNNPDTDNRRSGLPQGHPILHSFMGLPVIRDQEMIGMIGIANKPGGYQESMADFLQPLLSTYGTLIHAHHIDEQRSLIEKQHHQLMSEMEALITSLDDIVMEMNEQKIFTQVWCNNEEMLFLPKDKLIGRHIREVMGKHTEMSNKLIDKVLETGESQEWDYPDIRENKAYWYSLKITLLKSQGPQGPKRIAIIIKDITARKKADQALIAARKELERANQLLDVSQEIARLGGWEVNPQTQQMFWTRYMYKLREVPLDFPVSIEAGYSFYHPDDQAILREAARKGFSENIPYDLELRHVSAKGKETWVRAIGIPMFQDGKLTHYRGVIMDITEQKLSQLELIQAKEVAEKAAKARSGFLSTMSHEIRTPLNAIIGITNILQEQHMPENAKLVQNLQFSAQHLMSLINDILDFSKMDAGKMELEHQPFDLPKLLHSIANNHQPSANNKNIELFTSFDEKLPTIIVGDHVRLAQILNNLLNNAIKFTSKGYVRLDVLLEQLQSDEAVISFAVTDTGEGIDPDIQQKIFELFMQADSATSRKHGGTGLGLAIIKSLIELHNSHIDVISQPGVGTEFRFSLRYDLQETVVQKPAPPFQLPPGLLKNMPVLIVEDNPINVMVIQHHLNKTGAVTTVATNGKEAVKEMGQQHFIGVILDLHMPEMNGYETIPYIRALLPEAFIIVITADIMPEVTEKLAALQVRHVMQKPFKPDVLYKTLQIVLQEQQAKH</sequence>
<dbReference type="InterPro" id="IPR001789">
    <property type="entry name" value="Sig_transdc_resp-reg_receiver"/>
</dbReference>
<dbReference type="SMART" id="SM00388">
    <property type="entry name" value="HisKA"/>
    <property type="match status" value="1"/>
</dbReference>
<dbReference type="InterPro" id="IPR004358">
    <property type="entry name" value="Sig_transdc_His_kin-like_C"/>
</dbReference>
<dbReference type="Pfam" id="PF00072">
    <property type="entry name" value="Response_reg"/>
    <property type="match status" value="1"/>
</dbReference>
<protein>
    <recommendedName>
        <fullName evidence="2">histidine kinase</fullName>
        <ecNumber evidence="2">2.7.13.3</ecNumber>
    </recommendedName>
</protein>
<dbReference type="InterPro" id="IPR003594">
    <property type="entry name" value="HATPase_dom"/>
</dbReference>
<dbReference type="CDD" id="cd16922">
    <property type="entry name" value="HATPase_EvgS-ArcB-TorS-like"/>
    <property type="match status" value="1"/>
</dbReference>
<feature type="coiled-coil region" evidence="7">
    <location>
        <begin position="329"/>
        <end position="356"/>
    </location>
</feature>
<evidence type="ECO:0000256" key="1">
    <source>
        <dbReference type="ARBA" id="ARBA00000085"/>
    </source>
</evidence>
<keyword evidence="4" id="KW-0808">Transferase</keyword>
<feature type="domain" description="Histidine kinase" evidence="8">
    <location>
        <begin position="489"/>
        <end position="709"/>
    </location>
</feature>
<dbReference type="InterPro" id="IPR000700">
    <property type="entry name" value="PAS-assoc_C"/>
</dbReference>
<dbReference type="SMART" id="SM00448">
    <property type="entry name" value="REC"/>
    <property type="match status" value="1"/>
</dbReference>
<keyword evidence="11" id="KW-0547">Nucleotide-binding</keyword>
<keyword evidence="11" id="KW-0067">ATP-binding</keyword>
<dbReference type="Gene3D" id="3.30.565.10">
    <property type="entry name" value="Histidine kinase-like ATPase, C-terminal domain"/>
    <property type="match status" value="1"/>
</dbReference>
<evidence type="ECO:0000256" key="7">
    <source>
        <dbReference type="SAM" id="Coils"/>
    </source>
</evidence>
<comment type="catalytic activity">
    <reaction evidence="1">
        <text>ATP + protein L-histidine = ADP + protein N-phospho-L-histidine.</text>
        <dbReference type="EC" id="2.7.13.3"/>
    </reaction>
</comment>
<dbReference type="CDD" id="cd17546">
    <property type="entry name" value="REC_hyHK_CKI1_RcsC-like"/>
    <property type="match status" value="1"/>
</dbReference>
<name>A0ABV2T508_9BACT</name>
<dbReference type="SMART" id="SM00065">
    <property type="entry name" value="GAF"/>
    <property type="match status" value="1"/>
</dbReference>
<keyword evidence="12" id="KW-1185">Reference proteome</keyword>
<proteinExistence type="predicted"/>
<dbReference type="InterPro" id="IPR029016">
    <property type="entry name" value="GAF-like_dom_sf"/>
</dbReference>
<dbReference type="SUPFAM" id="SSF47384">
    <property type="entry name" value="Homodimeric domain of signal transducing histidine kinase"/>
    <property type="match status" value="1"/>
</dbReference>
<organism evidence="11 12">
    <name type="scientific">Chitinophaga defluvii</name>
    <dbReference type="NCBI Taxonomy" id="3163343"/>
    <lineage>
        <taxon>Bacteria</taxon>
        <taxon>Pseudomonadati</taxon>
        <taxon>Bacteroidota</taxon>
        <taxon>Chitinophagia</taxon>
        <taxon>Chitinophagales</taxon>
        <taxon>Chitinophagaceae</taxon>
        <taxon>Chitinophaga</taxon>
    </lineage>
</organism>
<dbReference type="SUPFAM" id="SSF55781">
    <property type="entry name" value="GAF domain-like"/>
    <property type="match status" value="1"/>
</dbReference>
<dbReference type="Pfam" id="PF08447">
    <property type="entry name" value="PAS_3"/>
    <property type="match status" value="1"/>
</dbReference>
<dbReference type="InterPro" id="IPR035965">
    <property type="entry name" value="PAS-like_dom_sf"/>
</dbReference>
<dbReference type="PROSITE" id="PS50113">
    <property type="entry name" value="PAC"/>
    <property type="match status" value="1"/>
</dbReference>
<evidence type="ECO:0000313" key="12">
    <source>
        <dbReference type="Proteomes" id="UP001549749"/>
    </source>
</evidence>
<dbReference type="InterPro" id="IPR005467">
    <property type="entry name" value="His_kinase_dom"/>
</dbReference>
<dbReference type="PRINTS" id="PR00344">
    <property type="entry name" value="BCTRLSENSOR"/>
</dbReference>
<evidence type="ECO:0000256" key="2">
    <source>
        <dbReference type="ARBA" id="ARBA00012438"/>
    </source>
</evidence>
<dbReference type="RefSeq" id="WP_354660750.1">
    <property type="nucleotide sequence ID" value="NZ_JBEXAC010000001.1"/>
</dbReference>